<reference evidence="2" key="1">
    <citation type="journal article" date="2021" name="Open Biol.">
        <title>Shared evolutionary footprints suggest mitochondrial oxidative damage underlies multiple complex I losses in fungi.</title>
        <authorList>
            <person name="Schikora-Tamarit M.A."/>
            <person name="Marcet-Houben M."/>
            <person name="Nosek J."/>
            <person name="Gabaldon T."/>
        </authorList>
    </citation>
    <scope>NUCLEOTIDE SEQUENCE</scope>
    <source>
        <strain evidence="2">CBS2887</strain>
    </source>
</reference>
<evidence type="ECO:0000313" key="2">
    <source>
        <dbReference type="EMBL" id="KAH3685481.1"/>
    </source>
</evidence>
<keyword evidence="3" id="KW-1185">Reference proteome</keyword>
<proteinExistence type="predicted"/>
<protein>
    <submittedName>
        <fullName evidence="2">Uncharacterized protein</fullName>
    </submittedName>
</protein>
<keyword evidence="1" id="KW-1133">Transmembrane helix</keyword>
<feature type="transmembrane region" description="Helical" evidence="1">
    <location>
        <begin position="99"/>
        <end position="118"/>
    </location>
</feature>
<dbReference type="EMBL" id="JAEUBG010001980">
    <property type="protein sequence ID" value="KAH3685481.1"/>
    <property type="molecule type" value="Genomic_DNA"/>
</dbReference>
<comment type="caution">
    <text evidence="2">The sequence shown here is derived from an EMBL/GenBank/DDBJ whole genome shotgun (WGS) entry which is preliminary data.</text>
</comment>
<keyword evidence="1" id="KW-0472">Membrane</keyword>
<gene>
    <name evidence="2" type="ORF">WICPIJ_003549</name>
</gene>
<organism evidence="2 3">
    <name type="scientific">Wickerhamomyces pijperi</name>
    <name type="common">Yeast</name>
    <name type="synonym">Pichia pijperi</name>
    <dbReference type="NCBI Taxonomy" id="599730"/>
    <lineage>
        <taxon>Eukaryota</taxon>
        <taxon>Fungi</taxon>
        <taxon>Dikarya</taxon>
        <taxon>Ascomycota</taxon>
        <taxon>Saccharomycotina</taxon>
        <taxon>Saccharomycetes</taxon>
        <taxon>Phaffomycetales</taxon>
        <taxon>Wickerhamomycetaceae</taxon>
        <taxon>Wickerhamomyces</taxon>
    </lineage>
</organism>
<dbReference type="AlphaFoldDB" id="A0A9P8Q7N8"/>
<reference evidence="2" key="2">
    <citation type="submission" date="2021-01" db="EMBL/GenBank/DDBJ databases">
        <authorList>
            <person name="Schikora-Tamarit M.A."/>
        </authorList>
    </citation>
    <scope>NUCLEOTIDE SEQUENCE</scope>
    <source>
        <strain evidence="2">CBS2887</strain>
    </source>
</reference>
<evidence type="ECO:0000256" key="1">
    <source>
        <dbReference type="SAM" id="Phobius"/>
    </source>
</evidence>
<feature type="transmembrane region" description="Helical" evidence="1">
    <location>
        <begin position="253"/>
        <end position="272"/>
    </location>
</feature>
<accession>A0A9P8Q7N8</accession>
<keyword evidence="1" id="KW-0812">Transmembrane</keyword>
<sequence>MIQTQSPNSRRKAEETAYIAGLYASQSSTKTLPTNNNSNSSPYAAIASHPHQRLLHTSNYVKTYQLTSPSVDVTDLEAGFQYPSGHNTFKLQIRSNHTLYLYMVMFALTLFVAVPSIVVVYPDFALSICCSMGLCLSGMLFGTGSFLILKAGLTIWRRDFDFERIFFNKGSSFNATTLEKLERDEYHDDIHTVSENYYYKLRKGKTTNGNFNYGIVIDASVGSLCFTFGKFGIDTAIRAFDRLVYGFSADDNSLALLLKLVLIAVSCGFCIINQKVI</sequence>
<dbReference type="Proteomes" id="UP000774326">
    <property type="component" value="Unassembled WGS sequence"/>
</dbReference>
<evidence type="ECO:0000313" key="3">
    <source>
        <dbReference type="Proteomes" id="UP000774326"/>
    </source>
</evidence>
<name>A0A9P8Q7N8_WICPI</name>
<feature type="transmembrane region" description="Helical" evidence="1">
    <location>
        <begin position="124"/>
        <end position="149"/>
    </location>
</feature>
<feature type="transmembrane region" description="Helical" evidence="1">
    <location>
        <begin position="211"/>
        <end position="233"/>
    </location>
</feature>